<feature type="transmembrane region" description="Helical" evidence="1">
    <location>
        <begin position="49"/>
        <end position="75"/>
    </location>
</feature>
<dbReference type="Proteomes" id="UP000275456">
    <property type="component" value="Unassembled WGS sequence"/>
</dbReference>
<proteinExistence type="predicted"/>
<keyword evidence="1" id="KW-0812">Transmembrane</keyword>
<name>A0A3N2APE0_9MICO</name>
<dbReference type="OrthoDB" id="4990503at2"/>
<dbReference type="Pfam" id="PF03703">
    <property type="entry name" value="bPH_2"/>
    <property type="match status" value="1"/>
</dbReference>
<keyword evidence="1" id="KW-0472">Membrane</keyword>
<feature type="transmembrane region" description="Helical" evidence="1">
    <location>
        <begin position="21"/>
        <end position="43"/>
    </location>
</feature>
<evidence type="ECO:0000256" key="1">
    <source>
        <dbReference type="SAM" id="Phobius"/>
    </source>
</evidence>
<evidence type="ECO:0000259" key="2">
    <source>
        <dbReference type="Pfam" id="PF03703"/>
    </source>
</evidence>
<dbReference type="EMBL" id="RKHJ01000001">
    <property type="protein sequence ID" value="ROR64919.1"/>
    <property type="molecule type" value="Genomic_DNA"/>
</dbReference>
<dbReference type="InterPro" id="IPR005182">
    <property type="entry name" value="YdbS-like_PH"/>
</dbReference>
<keyword evidence="1" id="KW-1133">Transmembrane helix</keyword>
<organism evidence="3 4">
    <name type="scientific">Agrococcus jenensis</name>
    <dbReference type="NCBI Taxonomy" id="46353"/>
    <lineage>
        <taxon>Bacteria</taxon>
        <taxon>Bacillati</taxon>
        <taxon>Actinomycetota</taxon>
        <taxon>Actinomycetes</taxon>
        <taxon>Micrococcales</taxon>
        <taxon>Microbacteriaceae</taxon>
        <taxon>Agrococcus</taxon>
    </lineage>
</organism>
<evidence type="ECO:0000313" key="3">
    <source>
        <dbReference type="EMBL" id="ROR64919.1"/>
    </source>
</evidence>
<protein>
    <submittedName>
        <fullName evidence="3">PH (Pleckstrin Homology) domain-containing protein</fullName>
    </submittedName>
</protein>
<keyword evidence="4" id="KW-1185">Reference proteome</keyword>
<sequence>MRDDRPVSTGEERVIARMRPHARVLIVPVLVLWGCAGLVALLLDRVDWPLWNVAVLTVAGLVTGLLTLVPTLAWLSRAFVFTTERVIIRGSFGGTRRETMLSRVHDVTVRRRGLQALFGAGDVLLSTGGDRAVILADVPSASLVQRMLSEQLGARGIVVPDAGDGATTIARG</sequence>
<gene>
    <name evidence="3" type="ORF">EDD26_0271</name>
</gene>
<feature type="domain" description="YdbS-like PH" evidence="2">
    <location>
        <begin position="75"/>
        <end position="144"/>
    </location>
</feature>
<evidence type="ECO:0000313" key="4">
    <source>
        <dbReference type="Proteomes" id="UP000275456"/>
    </source>
</evidence>
<comment type="caution">
    <text evidence="3">The sequence shown here is derived from an EMBL/GenBank/DDBJ whole genome shotgun (WGS) entry which is preliminary data.</text>
</comment>
<dbReference type="AlphaFoldDB" id="A0A3N2APE0"/>
<reference evidence="3 4" key="1">
    <citation type="submission" date="2018-11" db="EMBL/GenBank/DDBJ databases">
        <title>Sequencing the genomes of 1000 actinobacteria strains.</title>
        <authorList>
            <person name="Klenk H.-P."/>
        </authorList>
    </citation>
    <scope>NUCLEOTIDE SEQUENCE [LARGE SCALE GENOMIC DNA]</scope>
    <source>
        <strain evidence="3 4">DSM 9580</strain>
    </source>
</reference>
<accession>A0A3N2APE0</accession>